<feature type="domain" description="ABC transporter" evidence="12">
    <location>
        <begin position="404"/>
        <end position="642"/>
    </location>
</feature>
<comment type="caution">
    <text evidence="14">The sequence shown here is derived from an EMBL/GenBank/DDBJ whole genome shotgun (WGS) entry which is preliminary data.</text>
</comment>
<dbReference type="SUPFAM" id="SSF52540">
    <property type="entry name" value="P-loop containing nucleoside triphosphate hydrolases"/>
    <property type="match status" value="2"/>
</dbReference>
<dbReference type="PANTHER" id="PTHR43394:SF11">
    <property type="entry name" value="ATP-BINDING CASSETTE TRANSPORTER"/>
    <property type="match status" value="1"/>
</dbReference>
<evidence type="ECO:0000313" key="14">
    <source>
        <dbReference type="EMBL" id="TMW59306.1"/>
    </source>
</evidence>
<dbReference type="CDD" id="cd03249">
    <property type="entry name" value="ABC_MTABC3_MDL1_MDL2"/>
    <property type="match status" value="2"/>
</dbReference>
<dbReference type="InterPro" id="IPR003439">
    <property type="entry name" value="ABC_transporter-like_ATP-bd"/>
</dbReference>
<keyword evidence="15" id="KW-1185">Reference proteome</keyword>
<feature type="transmembrane region" description="Helical" evidence="11">
    <location>
        <begin position="122"/>
        <end position="143"/>
    </location>
</feature>
<keyword evidence="7" id="KW-0067">ATP-binding</keyword>
<feature type="transmembrane region" description="Helical" evidence="11">
    <location>
        <begin position="870"/>
        <end position="888"/>
    </location>
</feature>
<dbReference type="SMART" id="SM00382">
    <property type="entry name" value="AAA"/>
    <property type="match status" value="2"/>
</dbReference>
<keyword evidence="3" id="KW-0813">Transport</keyword>
<dbReference type="Proteomes" id="UP000794436">
    <property type="component" value="Unassembled WGS sequence"/>
</dbReference>
<reference evidence="14" key="1">
    <citation type="submission" date="2019-03" db="EMBL/GenBank/DDBJ databases">
        <title>Long read genome sequence of the mycoparasitic Pythium oligandrum ATCC 38472 isolated from sugarbeet rhizosphere.</title>
        <authorList>
            <person name="Gaulin E."/>
        </authorList>
    </citation>
    <scope>NUCLEOTIDE SEQUENCE</scope>
    <source>
        <strain evidence="14">ATCC 38472_TT</strain>
    </source>
</reference>
<feature type="transmembrane region" description="Helical" evidence="11">
    <location>
        <begin position="761"/>
        <end position="789"/>
    </location>
</feature>
<dbReference type="InterPro" id="IPR003593">
    <property type="entry name" value="AAA+_ATPase"/>
</dbReference>
<evidence type="ECO:0000256" key="7">
    <source>
        <dbReference type="ARBA" id="ARBA00022840"/>
    </source>
</evidence>
<dbReference type="Pfam" id="PF00005">
    <property type="entry name" value="ABC_tran"/>
    <property type="match status" value="2"/>
</dbReference>
<keyword evidence="5" id="KW-0677">Repeat</keyword>
<evidence type="ECO:0000259" key="13">
    <source>
        <dbReference type="PROSITE" id="PS50929"/>
    </source>
</evidence>
<dbReference type="GO" id="GO:0016887">
    <property type="term" value="F:ATP hydrolysis activity"/>
    <property type="evidence" value="ECO:0007669"/>
    <property type="project" value="InterPro"/>
</dbReference>
<feature type="transmembrane region" description="Helical" evidence="11">
    <location>
        <begin position="218"/>
        <end position="241"/>
    </location>
</feature>
<dbReference type="PROSITE" id="PS50929">
    <property type="entry name" value="ABC_TM1F"/>
    <property type="match status" value="2"/>
</dbReference>
<feature type="transmembrane region" description="Helical" evidence="11">
    <location>
        <begin position="985"/>
        <end position="1003"/>
    </location>
</feature>
<evidence type="ECO:0000256" key="3">
    <source>
        <dbReference type="ARBA" id="ARBA00022448"/>
    </source>
</evidence>
<feature type="compositionally biased region" description="Basic and acidic residues" evidence="10">
    <location>
        <begin position="645"/>
        <end position="666"/>
    </location>
</feature>
<evidence type="ECO:0000256" key="8">
    <source>
        <dbReference type="ARBA" id="ARBA00022989"/>
    </source>
</evidence>
<dbReference type="PANTHER" id="PTHR43394">
    <property type="entry name" value="ATP-DEPENDENT PERMEASE MDL1, MITOCHONDRIAL"/>
    <property type="match status" value="1"/>
</dbReference>
<dbReference type="PROSITE" id="PS00211">
    <property type="entry name" value="ABC_TRANSPORTER_1"/>
    <property type="match status" value="2"/>
</dbReference>
<dbReference type="InterPro" id="IPR039421">
    <property type="entry name" value="Type_1_exporter"/>
</dbReference>
<feature type="region of interest" description="Disordered" evidence="10">
    <location>
        <begin position="1"/>
        <end position="51"/>
    </location>
</feature>
<evidence type="ECO:0000259" key="12">
    <source>
        <dbReference type="PROSITE" id="PS50893"/>
    </source>
</evidence>
<dbReference type="InterPro" id="IPR027417">
    <property type="entry name" value="P-loop_NTPase"/>
</dbReference>
<dbReference type="FunFam" id="3.40.50.300:FF:000251">
    <property type="entry name" value="ABC transporter B family member 19"/>
    <property type="match status" value="2"/>
</dbReference>
<organism evidence="14 15">
    <name type="scientific">Pythium oligandrum</name>
    <name type="common">Mycoparasitic fungus</name>
    <dbReference type="NCBI Taxonomy" id="41045"/>
    <lineage>
        <taxon>Eukaryota</taxon>
        <taxon>Sar</taxon>
        <taxon>Stramenopiles</taxon>
        <taxon>Oomycota</taxon>
        <taxon>Peronosporomycetes</taxon>
        <taxon>Pythiales</taxon>
        <taxon>Pythiaceae</taxon>
        <taxon>Pythium</taxon>
    </lineage>
</organism>
<accession>A0A8K1CAC1</accession>
<dbReference type="Gene3D" id="3.40.50.300">
    <property type="entry name" value="P-loop containing nucleotide triphosphate hydrolases"/>
    <property type="match status" value="2"/>
</dbReference>
<evidence type="ECO:0000256" key="10">
    <source>
        <dbReference type="SAM" id="MobiDB-lite"/>
    </source>
</evidence>
<keyword evidence="8 11" id="KW-1133">Transmembrane helix</keyword>
<dbReference type="InterPro" id="IPR011527">
    <property type="entry name" value="ABC1_TM_dom"/>
</dbReference>
<evidence type="ECO:0000256" key="5">
    <source>
        <dbReference type="ARBA" id="ARBA00022737"/>
    </source>
</evidence>
<dbReference type="GO" id="GO:0005743">
    <property type="term" value="C:mitochondrial inner membrane"/>
    <property type="evidence" value="ECO:0007669"/>
    <property type="project" value="TreeGrafter"/>
</dbReference>
<feature type="region of interest" description="Disordered" evidence="10">
    <location>
        <begin position="642"/>
        <end position="702"/>
    </location>
</feature>
<dbReference type="CDD" id="cd18578">
    <property type="entry name" value="ABC_6TM_Pgp_ABCB1_D2_like"/>
    <property type="match status" value="1"/>
</dbReference>
<dbReference type="OrthoDB" id="6500128at2759"/>
<keyword evidence="4 11" id="KW-0812">Transmembrane</keyword>
<dbReference type="InterPro" id="IPR017871">
    <property type="entry name" value="ABC_transporter-like_CS"/>
</dbReference>
<dbReference type="GO" id="GO:0090374">
    <property type="term" value="P:oligopeptide export from mitochondrion"/>
    <property type="evidence" value="ECO:0007669"/>
    <property type="project" value="TreeGrafter"/>
</dbReference>
<evidence type="ECO:0000256" key="9">
    <source>
        <dbReference type="ARBA" id="ARBA00023136"/>
    </source>
</evidence>
<dbReference type="GO" id="GO:0015421">
    <property type="term" value="F:ABC-type oligopeptide transporter activity"/>
    <property type="evidence" value="ECO:0007669"/>
    <property type="project" value="TreeGrafter"/>
</dbReference>
<feature type="transmembrane region" description="Helical" evidence="11">
    <location>
        <begin position="947"/>
        <end position="970"/>
    </location>
</feature>
<evidence type="ECO:0000256" key="1">
    <source>
        <dbReference type="ARBA" id="ARBA00004141"/>
    </source>
</evidence>
<proteinExistence type="inferred from homology"/>
<dbReference type="PROSITE" id="PS50893">
    <property type="entry name" value="ABC_TRANSPORTER_2"/>
    <property type="match status" value="2"/>
</dbReference>
<dbReference type="Pfam" id="PF00664">
    <property type="entry name" value="ABC_membrane"/>
    <property type="match status" value="2"/>
</dbReference>
<evidence type="ECO:0000256" key="6">
    <source>
        <dbReference type="ARBA" id="ARBA00022741"/>
    </source>
</evidence>
<comment type="similarity">
    <text evidence="2">Belongs to the ABC transporter superfamily. ABCB family. Multidrug resistance exporter (TC 3.A.1.201) subfamily.</text>
</comment>
<keyword evidence="6" id="KW-0547">Nucleotide-binding</keyword>
<feature type="transmembrane region" description="Helical" evidence="11">
    <location>
        <begin position="719"/>
        <end position="741"/>
    </location>
</feature>
<feature type="domain" description="ABC transmembrane type-1" evidence="13">
    <location>
        <begin position="73"/>
        <end position="369"/>
    </location>
</feature>
<name>A0A8K1CAC1_PYTOL</name>
<gene>
    <name evidence="14" type="ORF">Poli38472_004375</name>
</gene>
<evidence type="ECO:0000256" key="11">
    <source>
        <dbReference type="SAM" id="Phobius"/>
    </source>
</evidence>
<dbReference type="InterPro" id="IPR036640">
    <property type="entry name" value="ABC1_TM_sf"/>
</dbReference>
<evidence type="ECO:0000313" key="15">
    <source>
        <dbReference type="Proteomes" id="UP000794436"/>
    </source>
</evidence>
<feature type="compositionally biased region" description="Acidic residues" evidence="10">
    <location>
        <begin position="689"/>
        <end position="701"/>
    </location>
</feature>
<dbReference type="Gene3D" id="1.20.1560.10">
    <property type="entry name" value="ABC transporter type 1, transmembrane domain"/>
    <property type="match status" value="1"/>
</dbReference>
<dbReference type="CDD" id="cd18577">
    <property type="entry name" value="ABC_6TM_Pgp_ABCB1_D1_like"/>
    <property type="match status" value="1"/>
</dbReference>
<feature type="domain" description="ABC transmembrane type-1" evidence="13">
    <location>
        <begin position="721"/>
        <end position="1005"/>
    </location>
</feature>
<dbReference type="SUPFAM" id="SSF90123">
    <property type="entry name" value="ABC transporter transmembrane region"/>
    <property type="match status" value="2"/>
</dbReference>
<feature type="transmembrane region" description="Helical" evidence="11">
    <location>
        <begin position="305"/>
        <end position="326"/>
    </location>
</feature>
<comment type="subcellular location">
    <subcellularLocation>
        <location evidence="1">Membrane</location>
        <topology evidence="1">Multi-pass membrane protein</topology>
    </subcellularLocation>
</comment>
<keyword evidence="9 11" id="KW-0472">Membrane</keyword>
<sequence>MASRPVLHSSDGPEATDYITAVTPTNQESKDKSVAFSSTEGEDSPPEAPAPIQLVPLSQLFVYADATDYLLMAIGSLASAAAGSARPIQILFFGDAINAFNPSGASSSDEFRAQVNKVARNFTIVGVLTILCCFLQVTCWTLAASRQSKRMRSAYVNSILTKEMGWFDVNNPMELPTRAAEAAVTIQEGMGRQVGDAINAISQTLTGVIISYVKGWKLALIITAFIPFVAVSSSISIRFIAQATQDGIKSYGKAGAIAQEALSNVRTVHMFNSIESFVNKYKNALGLSVDSGIRKGFTLGWGTGIIYAMLFFANACGLFFGALFIVNDRRDGCTEGCYSGGRVLTVFYGIMMGATALGQAAPRIQAIIAARAAAYDVFQVINRRSLIDPLSLDGKKLGQVAGRVDIENVTFAYPSRPDVQICRNYSLTIEAGQTVALVGPSGSGKSTIVSLLERFYDPSSGLVKLDGVDVRDLNVAWLREQIGLVGQEPVLFATTIMENIRNGKPGATDEQVIDAAKMANAYSFITDFPDGFQTDVGDRGAQLSGGQKQRIAIARAILKNPSILLLDEATSALDSESERIVQESLDHLMSVSRRTTIVVAHRLSTIRNADKIAVHSHGSIVELGTHDELMSIRNGHYRQLVETQSRGDDKKEQKEESAAEEADLKRRVSSAHELMRSSSRHSGKQVDLGTEDSENNTDEDLPPVPASRIWKLSAPEWKFMVVGGLGAIVNASIFPVWGVLFTKLVVLFFEQKPRDDVLESARYWALGFVGIGIIFLLSSTLQNYAFAVVSQRLTLRIRTMTFQAMLRQEISWFDLEENAAGSLVTHLATDSAVLQGMTSDMLNQRLANLASLAICFGITFSYSWQMTLLVFSIAPVIMFSTFIQAKIFSGTLGNRKANDGDAAAGALLSEAIGSIRTVASFNMEKRVNSAYVAVIDAMMASDTKGGVIGGLSFGVSQGTLFLVIAFLFYIGAKWVSNGTITFEDMFMTIMVITYTTLSLGIAAQNKATQAKAKTAASRIFSLVDRQPAIDATSTEGTVLTQLNGDIAFENVAFAYPSRPDAKIYRNYSLRIRAGQTVALVGASGSGKSTAISLLERFYDPAHGRVTVDGTDLRSFQLPWLRDRISLVSQEPVLFAGTIAENIALGKPGATRADVIEAAKKANAFDFINNFPNGFDTDVGDRGAQVSGGQKQRIAIARAILRDPEVLLLDEATSALDNESERIVQDSLDKLMSLKRRTTIIVAHRLSTVRHADLIAVTQDGAIVEQGTHEQLMSNPAGVYRRLVTRQMQGSA</sequence>
<protein>
    <submittedName>
        <fullName evidence="14">Uncharacterized protein</fullName>
    </submittedName>
</protein>
<evidence type="ECO:0000256" key="2">
    <source>
        <dbReference type="ARBA" id="ARBA00007577"/>
    </source>
</evidence>
<dbReference type="EMBL" id="SPLM01000109">
    <property type="protein sequence ID" value="TMW59306.1"/>
    <property type="molecule type" value="Genomic_DNA"/>
</dbReference>
<feature type="domain" description="ABC transporter" evidence="12">
    <location>
        <begin position="1046"/>
        <end position="1284"/>
    </location>
</feature>
<evidence type="ECO:0000256" key="4">
    <source>
        <dbReference type="ARBA" id="ARBA00022692"/>
    </source>
</evidence>
<dbReference type="GO" id="GO:0005524">
    <property type="term" value="F:ATP binding"/>
    <property type="evidence" value="ECO:0007669"/>
    <property type="project" value="UniProtKB-KW"/>
</dbReference>